<name>A0ABU9YXR0_9RHOO</name>
<proteinExistence type="predicted"/>
<dbReference type="GO" id="GO:0032259">
    <property type="term" value="P:methylation"/>
    <property type="evidence" value="ECO:0007669"/>
    <property type="project" value="UniProtKB-KW"/>
</dbReference>
<keyword evidence="3" id="KW-1133">Transmembrane helix</keyword>
<dbReference type="EC" id="2.1.1.107" evidence="4"/>
<organism evidence="4 5">
    <name type="scientific">Uliginosibacterium sediminicola</name>
    <dbReference type="NCBI Taxonomy" id="2024550"/>
    <lineage>
        <taxon>Bacteria</taxon>
        <taxon>Pseudomonadati</taxon>
        <taxon>Pseudomonadota</taxon>
        <taxon>Betaproteobacteria</taxon>
        <taxon>Rhodocyclales</taxon>
        <taxon>Zoogloeaceae</taxon>
        <taxon>Uliginosibacterium</taxon>
    </lineage>
</organism>
<sequence length="380" mass="41875">MSDIQQDPSQTPPSASPAEPTTPSNPARRALPALRNLWPALAVLAVLVMAWQLLDTRYALHALHEDVARRFAEVDVSSREARQLARNGQDTVQSLQARLAALDNRVVDAEAQQTALERLYQDFSRSSDDRGLQEVEQAIIIAGQQLQLAGNVAAAINALQSADSKLASMGQARLQPLRRSLAQDIERLKALPLADVNGMALQIESMLGDVESLPLAFEHSPADAAKLASKQATPRVPRTAKSPAAAASAPLAQSEAASIAEQFKRFGADLWSDFSQLVRVQRLDRPDPVLLAPGQVSYLRENLRLRLLSARLSLLQRNGRMFVTDIQQSRLLLQRYFDTDARQVSSLVDNLRQMESARLVVEVPPLSETEAILRRLRLTR</sequence>
<keyword evidence="4" id="KW-0808">Transferase</keyword>
<keyword evidence="3" id="KW-0812">Transmembrane</keyword>
<evidence type="ECO:0000256" key="3">
    <source>
        <dbReference type="SAM" id="Phobius"/>
    </source>
</evidence>
<reference evidence="4 5" key="1">
    <citation type="journal article" date="2018" name="Int. J. Syst. Evol. Microbiol.">
        <title>Uliginosibacterium sediminicola sp. nov., isolated from freshwater sediment.</title>
        <authorList>
            <person name="Hwang W.M."/>
            <person name="Kim S.M."/>
            <person name="Kang K."/>
            <person name="Ahn T.Y."/>
        </authorList>
    </citation>
    <scope>NUCLEOTIDE SEQUENCE [LARGE SCALE GENOMIC DNA]</scope>
    <source>
        <strain evidence="4 5">M1-21</strain>
    </source>
</reference>
<feature type="transmembrane region" description="Helical" evidence="3">
    <location>
        <begin position="37"/>
        <end position="54"/>
    </location>
</feature>
<dbReference type="Pfam" id="PF04375">
    <property type="entry name" value="HemX"/>
    <property type="match status" value="1"/>
</dbReference>
<gene>
    <name evidence="4" type="ORF">ABDB84_08370</name>
</gene>
<dbReference type="EMBL" id="JBDIVE010000003">
    <property type="protein sequence ID" value="MEN3068492.1"/>
    <property type="molecule type" value="Genomic_DNA"/>
</dbReference>
<accession>A0ABU9YXR0</accession>
<keyword evidence="3" id="KW-0472">Membrane</keyword>
<evidence type="ECO:0000313" key="4">
    <source>
        <dbReference type="EMBL" id="MEN3068492.1"/>
    </source>
</evidence>
<keyword evidence="1" id="KW-0175">Coiled coil</keyword>
<feature type="region of interest" description="Disordered" evidence="2">
    <location>
        <begin position="228"/>
        <end position="247"/>
    </location>
</feature>
<evidence type="ECO:0000256" key="2">
    <source>
        <dbReference type="SAM" id="MobiDB-lite"/>
    </source>
</evidence>
<dbReference type="PANTHER" id="PTHR38043">
    <property type="entry name" value="PROTEIN HEMX"/>
    <property type="match status" value="1"/>
</dbReference>
<feature type="coiled-coil region" evidence="1">
    <location>
        <begin position="85"/>
        <end position="119"/>
    </location>
</feature>
<dbReference type="InterPro" id="IPR007470">
    <property type="entry name" value="HemX"/>
</dbReference>
<evidence type="ECO:0000313" key="5">
    <source>
        <dbReference type="Proteomes" id="UP001410394"/>
    </source>
</evidence>
<dbReference type="PANTHER" id="PTHR38043:SF1">
    <property type="entry name" value="PROTEIN HEMX"/>
    <property type="match status" value="1"/>
</dbReference>
<keyword evidence="4" id="KW-0489">Methyltransferase</keyword>
<dbReference type="GO" id="GO:0004851">
    <property type="term" value="F:uroporphyrin-III C-methyltransferase activity"/>
    <property type="evidence" value="ECO:0007669"/>
    <property type="project" value="UniProtKB-EC"/>
</dbReference>
<feature type="compositionally biased region" description="Low complexity" evidence="2">
    <location>
        <begin position="16"/>
        <end position="27"/>
    </location>
</feature>
<comment type="caution">
    <text evidence="4">The sequence shown here is derived from an EMBL/GenBank/DDBJ whole genome shotgun (WGS) entry which is preliminary data.</text>
</comment>
<keyword evidence="5" id="KW-1185">Reference proteome</keyword>
<dbReference type="Proteomes" id="UP001410394">
    <property type="component" value="Unassembled WGS sequence"/>
</dbReference>
<dbReference type="RefSeq" id="WP_345919260.1">
    <property type="nucleotide sequence ID" value="NZ_JBDIVE010000003.1"/>
</dbReference>
<protein>
    <submittedName>
        <fullName evidence="4">Uroporphyrinogen-III C-methyltransferase</fullName>
        <ecNumber evidence="4">2.1.1.107</ecNumber>
    </submittedName>
</protein>
<evidence type="ECO:0000256" key="1">
    <source>
        <dbReference type="SAM" id="Coils"/>
    </source>
</evidence>
<feature type="region of interest" description="Disordered" evidence="2">
    <location>
        <begin position="1"/>
        <end position="28"/>
    </location>
</feature>